<dbReference type="EMBL" id="GGEC01087208">
    <property type="protein sequence ID" value="MBX67692.1"/>
    <property type="molecule type" value="Transcribed_RNA"/>
</dbReference>
<proteinExistence type="predicted"/>
<accession>A0A2P2QL29</accession>
<dbReference type="AlphaFoldDB" id="A0A2P2QL29"/>
<protein>
    <submittedName>
        <fullName evidence="1">Uncharacterized protein</fullName>
    </submittedName>
</protein>
<reference evidence="1" key="1">
    <citation type="submission" date="2018-02" db="EMBL/GenBank/DDBJ databases">
        <title>Rhizophora mucronata_Transcriptome.</title>
        <authorList>
            <person name="Meera S.P."/>
            <person name="Sreeshan A."/>
            <person name="Augustine A."/>
        </authorList>
    </citation>
    <scope>NUCLEOTIDE SEQUENCE</scope>
    <source>
        <tissue evidence="1">Leaf</tissue>
    </source>
</reference>
<evidence type="ECO:0000313" key="1">
    <source>
        <dbReference type="EMBL" id="MBX67692.1"/>
    </source>
</evidence>
<name>A0A2P2QL29_RHIMU</name>
<organism evidence="1">
    <name type="scientific">Rhizophora mucronata</name>
    <name type="common">Asiatic mangrove</name>
    <dbReference type="NCBI Taxonomy" id="61149"/>
    <lineage>
        <taxon>Eukaryota</taxon>
        <taxon>Viridiplantae</taxon>
        <taxon>Streptophyta</taxon>
        <taxon>Embryophyta</taxon>
        <taxon>Tracheophyta</taxon>
        <taxon>Spermatophyta</taxon>
        <taxon>Magnoliopsida</taxon>
        <taxon>eudicotyledons</taxon>
        <taxon>Gunneridae</taxon>
        <taxon>Pentapetalae</taxon>
        <taxon>rosids</taxon>
        <taxon>fabids</taxon>
        <taxon>Malpighiales</taxon>
        <taxon>Rhizophoraceae</taxon>
        <taxon>Rhizophora</taxon>
    </lineage>
</organism>
<sequence length="25" mass="2913">MPDSWFSDRAVSLISFRALTLRLCK</sequence>